<dbReference type="InterPro" id="IPR020568">
    <property type="entry name" value="Ribosomal_Su5_D2-typ_SF"/>
</dbReference>
<keyword evidence="7 11" id="KW-0067">ATP-binding</keyword>
<comment type="pathway">
    <text evidence="11">Carbohydrate metabolism; galactose metabolism.</text>
</comment>
<feature type="active site" description="Proton acceptor" evidence="11">
    <location>
        <position position="174"/>
    </location>
</feature>
<name>A0ABS2SWU1_9BACI</name>
<organism evidence="16 17">
    <name type="scientific">Shouchella xiaoxiensis</name>
    <dbReference type="NCBI Taxonomy" id="766895"/>
    <lineage>
        <taxon>Bacteria</taxon>
        <taxon>Bacillati</taxon>
        <taxon>Bacillota</taxon>
        <taxon>Bacilli</taxon>
        <taxon>Bacillales</taxon>
        <taxon>Bacillaceae</taxon>
        <taxon>Shouchella</taxon>
    </lineage>
</organism>
<dbReference type="PANTHER" id="PTHR10457:SF7">
    <property type="entry name" value="GALACTOKINASE-RELATED"/>
    <property type="match status" value="1"/>
</dbReference>
<dbReference type="InterPro" id="IPR013750">
    <property type="entry name" value="GHMP_kinase_C_dom"/>
</dbReference>
<dbReference type="InterPro" id="IPR006203">
    <property type="entry name" value="GHMP_knse_ATP-bd_CS"/>
</dbReference>
<evidence type="ECO:0000256" key="10">
    <source>
        <dbReference type="ARBA" id="ARBA00023277"/>
    </source>
</evidence>
<feature type="binding site" evidence="11">
    <location>
        <position position="130"/>
    </location>
    <ligand>
        <name>Mg(2+)</name>
        <dbReference type="ChEBI" id="CHEBI:18420"/>
    </ligand>
</feature>
<keyword evidence="8 11" id="KW-0460">Magnesium</keyword>
<dbReference type="InterPro" id="IPR014721">
    <property type="entry name" value="Ribsml_uS5_D2-typ_fold_subgr"/>
</dbReference>
<comment type="function">
    <text evidence="11">Catalyzes the transfer of the gamma-phosphate of ATP to D-galactose to form alpha-D-galactose-1-phosphate (Gal-1-P).</text>
</comment>
<dbReference type="Pfam" id="PF08544">
    <property type="entry name" value="GHMP_kinases_C"/>
    <property type="match status" value="1"/>
</dbReference>
<feature type="binding site" evidence="11">
    <location>
        <begin position="124"/>
        <end position="130"/>
    </location>
    <ligand>
        <name>ATP</name>
        <dbReference type="ChEBI" id="CHEBI:30616"/>
    </ligand>
</feature>
<evidence type="ECO:0000259" key="14">
    <source>
        <dbReference type="Pfam" id="PF08544"/>
    </source>
</evidence>
<feature type="binding site" evidence="11">
    <location>
        <begin position="36"/>
        <end position="39"/>
    </location>
    <ligand>
        <name>substrate</name>
    </ligand>
</feature>
<dbReference type="Gene3D" id="3.30.70.890">
    <property type="entry name" value="GHMP kinase, C-terminal domain"/>
    <property type="match status" value="1"/>
</dbReference>
<comment type="catalytic activity">
    <reaction evidence="11">
        <text>alpha-D-galactose + ATP = alpha-D-galactose 1-phosphate + ADP + H(+)</text>
        <dbReference type="Rhea" id="RHEA:13553"/>
        <dbReference type="ChEBI" id="CHEBI:15378"/>
        <dbReference type="ChEBI" id="CHEBI:28061"/>
        <dbReference type="ChEBI" id="CHEBI:30616"/>
        <dbReference type="ChEBI" id="CHEBI:58336"/>
        <dbReference type="ChEBI" id="CHEBI:456216"/>
        <dbReference type="EC" id="2.7.1.6"/>
    </reaction>
</comment>
<dbReference type="PROSITE" id="PS00627">
    <property type="entry name" value="GHMP_KINASES_ATP"/>
    <property type="match status" value="1"/>
</dbReference>
<dbReference type="PROSITE" id="PS00106">
    <property type="entry name" value="GALACTOKINASE"/>
    <property type="match status" value="1"/>
</dbReference>
<feature type="domain" description="GHMP kinase C-terminal" evidence="14">
    <location>
        <begin position="286"/>
        <end position="366"/>
    </location>
</feature>
<feature type="binding site" evidence="11">
    <location>
        <position position="70"/>
    </location>
    <ligand>
        <name>ATP</name>
        <dbReference type="ChEBI" id="CHEBI:30616"/>
    </ligand>
</feature>
<evidence type="ECO:0000313" key="16">
    <source>
        <dbReference type="EMBL" id="MBM7839968.1"/>
    </source>
</evidence>
<evidence type="ECO:0000256" key="7">
    <source>
        <dbReference type="ARBA" id="ARBA00022840"/>
    </source>
</evidence>
<dbReference type="Pfam" id="PF10509">
    <property type="entry name" value="GalKase_gal_bdg"/>
    <property type="match status" value="1"/>
</dbReference>
<dbReference type="PANTHER" id="PTHR10457">
    <property type="entry name" value="MEVALONATE KINASE/GALACTOKINASE"/>
    <property type="match status" value="1"/>
</dbReference>
<evidence type="ECO:0000256" key="11">
    <source>
        <dbReference type="HAMAP-Rule" id="MF_00246"/>
    </source>
</evidence>
<evidence type="ECO:0000256" key="12">
    <source>
        <dbReference type="NCBIfam" id="TIGR00131"/>
    </source>
</evidence>
<feature type="domain" description="Galactokinase N-terminal" evidence="15">
    <location>
        <begin position="12"/>
        <end position="60"/>
    </location>
</feature>
<keyword evidence="4 11" id="KW-0479">Metal-binding</keyword>
<evidence type="ECO:0000256" key="4">
    <source>
        <dbReference type="ARBA" id="ARBA00022723"/>
    </source>
</evidence>
<gene>
    <name evidence="11" type="primary">galK</name>
    <name evidence="16" type="ORF">JOC54_003248</name>
</gene>
<dbReference type="InterPro" id="IPR022963">
    <property type="entry name" value="Galactokinase_bac"/>
</dbReference>
<protein>
    <recommendedName>
        <fullName evidence="11 12">Galactokinase</fullName>
        <ecNumber evidence="11 12">2.7.1.6</ecNumber>
    </recommendedName>
    <alternativeName>
        <fullName evidence="11">Galactose kinase</fullName>
    </alternativeName>
</protein>
<evidence type="ECO:0000256" key="1">
    <source>
        <dbReference type="ARBA" id="ARBA00006566"/>
    </source>
</evidence>
<dbReference type="SUPFAM" id="SSF54211">
    <property type="entry name" value="Ribosomal protein S5 domain 2-like"/>
    <property type="match status" value="1"/>
</dbReference>
<evidence type="ECO:0000259" key="13">
    <source>
        <dbReference type="Pfam" id="PF00288"/>
    </source>
</evidence>
<comment type="caution">
    <text evidence="16">The sequence shown here is derived from an EMBL/GenBank/DDBJ whole genome shotgun (WGS) entry which is preliminary data.</text>
</comment>
<dbReference type="NCBIfam" id="NF003705">
    <property type="entry name" value="PRK05322.1"/>
    <property type="match status" value="1"/>
</dbReference>
<evidence type="ECO:0000259" key="15">
    <source>
        <dbReference type="Pfam" id="PF10509"/>
    </source>
</evidence>
<keyword evidence="17" id="KW-1185">Reference proteome</keyword>
<sequence length="388" mass="42698">MEKQIIQTITNQFQATHTKQPDSIYFAPGRVNLIGEHTDYNGGYVFPAALTIGTYLAVGKRTDQIIRLQSANFEQIIECSVDDLSYQQSHQWGNYPKGVLNEFQKLGYDLPGLELYFYGNLPNGAGLSSSASIEMVTAYFLATLLNAPLSRTDLATLCQRVENGYIGVNSGIMDQFAVGLGKEHHALFLNTHTLEHDLIPLDLANYKIVITNSNKQRGLSDSKYNERRSECEQGLSDIQAAGYAIETLSDLSVHQIQEVASVVRSAEIAQRVAHVVSENDRVTRAVQLLKEGDLEGFGKLMGDSHQSLSIDYEVTGPELDLLFSLQADAPGCIGTRMTGAGFGGCTVSLVDHQSIDSFTEHVKRHYTEKTGLTPEFYISEAGEGVYQL</sequence>
<proteinExistence type="inferred from homology"/>
<dbReference type="PIRSF" id="PIRSF000530">
    <property type="entry name" value="Galactokinase"/>
    <property type="match status" value="1"/>
</dbReference>
<dbReference type="PRINTS" id="PR00473">
    <property type="entry name" value="GALCTOKINASE"/>
</dbReference>
<dbReference type="PRINTS" id="PR00959">
    <property type="entry name" value="MEVGALKINASE"/>
</dbReference>
<evidence type="ECO:0000256" key="5">
    <source>
        <dbReference type="ARBA" id="ARBA00022741"/>
    </source>
</evidence>
<feature type="binding site" evidence="11">
    <location>
        <position position="224"/>
    </location>
    <ligand>
        <name>substrate</name>
    </ligand>
</feature>
<evidence type="ECO:0000256" key="6">
    <source>
        <dbReference type="ARBA" id="ARBA00022777"/>
    </source>
</evidence>
<evidence type="ECO:0000313" key="17">
    <source>
        <dbReference type="Proteomes" id="UP001179280"/>
    </source>
</evidence>
<dbReference type="InterPro" id="IPR019539">
    <property type="entry name" value="GalKase_N"/>
</dbReference>
<dbReference type="Proteomes" id="UP001179280">
    <property type="component" value="Unassembled WGS sequence"/>
</dbReference>
<keyword evidence="3 11" id="KW-0808">Transferase</keyword>
<dbReference type="EC" id="2.7.1.6" evidence="11 12"/>
<reference evidence="16" key="1">
    <citation type="submission" date="2021-01" db="EMBL/GenBank/DDBJ databases">
        <title>Genomic Encyclopedia of Type Strains, Phase IV (KMG-IV): sequencing the most valuable type-strain genomes for metagenomic binning, comparative biology and taxonomic classification.</title>
        <authorList>
            <person name="Goeker M."/>
        </authorList>
    </citation>
    <scope>NUCLEOTIDE SEQUENCE</scope>
    <source>
        <strain evidence="16">DSM 21943</strain>
    </source>
</reference>
<evidence type="ECO:0000256" key="8">
    <source>
        <dbReference type="ARBA" id="ARBA00022842"/>
    </source>
</evidence>
<feature type="domain" description="GHMP kinase N-terminal" evidence="13">
    <location>
        <begin position="94"/>
        <end position="181"/>
    </location>
</feature>
<keyword evidence="2 11" id="KW-0963">Cytoplasm</keyword>
<dbReference type="Gene3D" id="3.30.230.10">
    <property type="match status" value="1"/>
</dbReference>
<comment type="similarity">
    <text evidence="1 11">Belongs to the GHMP kinase family. GalK subfamily.</text>
</comment>
<dbReference type="GO" id="GO:0004335">
    <property type="term" value="F:galactokinase activity"/>
    <property type="evidence" value="ECO:0007669"/>
    <property type="project" value="UniProtKB-EC"/>
</dbReference>
<keyword evidence="6 11" id="KW-0418">Kinase</keyword>
<evidence type="ECO:0000256" key="9">
    <source>
        <dbReference type="ARBA" id="ARBA00023144"/>
    </source>
</evidence>
<accession>A0ABS2SWU1</accession>
<dbReference type="NCBIfam" id="TIGR00131">
    <property type="entry name" value="gal_kin"/>
    <property type="match status" value="1"/>
</dbReference>
<keyword evidence="5 11" id="KW-0547">Nucleotide-binding</keyword>
<dbReference type="RefSeq" id="WP_035418903.1">
    <property type="nucleotide sequence ID" value="NZ_JAFBCV010000011.1"/>
</dbReference>
<dbReference type="InterPro" id="IPR006204">
    <property type="entry name" value="GHMP_kinase_N_dom"/>
</dbReference>
<dbReference type="InterPro" id="IPR006206">
    <property type="entry name" value="Mevalonate/galactokinase"/>
</dbReference>
<feature type="binding site" evidence="11">
    <location>
        <position position="162"/>
    </location>
    <ligand>
        <name>Mg(2+)</name>
        <dbReference type="ChEBI" id="CHEBI:18420"/>
    </ligand>
</feature>
<dbReference type="InterPro" id="IPR019741">
    <property type="entry name" value="Galactokinase_CS"/>
</dbReference>
<dbReference type="HAMAP" id="MF_00246">
    <property type="entry name" value="Galactokinase"/>
    <property type="match status" value="1"/>
</dbReference>
<dbReference type="EMBL" id="JAFBCV010000011">
    <property type="protein sequence ID" value="MBM7839968.1"/>
    <property type="molecule type" value="Genomic_DNA"/>
</dbReference>
<evidence type="ECO:0000256" key="2">
    <source>
        <dbReference type="ARBA" id="ARBA00022490"/>
    </source>
</evidence>
<dbReference type="InterPro" id="IPR000705">
    <property type="entry name" value="Galactokinase"/>
</dbReference>
<comment type="subcellular location">
    <subcellularLocation>
        <location evidence="11">Cytoplasm</location>
    </subcellularLocation>
</comment>
<feature type="site" description="Transition state stabilizer" evidence="11">
    <location>
        <position position="30"/>
    </location>
</feature>
<dbReference type="Pfam" id="PF00288">
    <property type="entry name" value="GHMP_kinases_N"/>
    <property type="match status" value="1"/>
</dbReference>
<dbReference type="InterPro" id="IPR036554">
    <property type="entry name" value="GHMP_kinase_C_sf"/>
</dbReference>
<dbReference type="SUPFAM" id="SSF55060">
    <property type="entry name" value="GHMP Kinase, C-terminal domain"/>
    <property type="match status" value="1"/>
</dbReference>
<keyword evidence="10 11" id="KW-0119">Carbohydrate metabolism</keyword>
<evidence type="ECO:0000256" key="3">
    <source>
        <dbReference type="ARBA" id="ARBA00022679"/>
    </source>
</evidence>
<keyword evidence="9 11" id="KW-0299">Galactose metabolism</keyword>